<feature type="domain" description="Exocyst complex subunit Exo70 C-terminal" evidence="2">
    <location>
        <begin position="128"/>
        <end position="388"/>
    </location>
</feature>
<protein>
    <recommendedName>
        <fullName evidence="1">Exocyst subunit Exo70 family protein</fullName>
    </recommendedName>
</protein>
<dbReference type="InterPro" id="IPR004140">
    <property type="entry name" value="Exo70"/>
</dbReference>
<comment type="function">
    <text evidence="1">Component of the exocyst complex.</text>
</comment>
<dbReference type="OrthoDB" id="662772at2759"/>
<dbReference type="PANTHER" id="PTHR12542">
    <property type="entry name" value="EXOCYST COMPLEX PROTEIN EXO70"/>
    <property type="match status" value="1"/>
</dbReference>
<evidence type="ECO:0000256" key="1">
    <source>
        <dbReference type="RuleBase" id="RU365026"/>
    </source>
</evidence>
<gene>
    <name evidence="3" type="ORF">GUJ93_ZPchr0011g28931</name>
</gene>
<keyword evidence="1" id="KW-0813">Transport</keyword>
<accession>A0A8J6BR68</accession>
<organism evidence="3 4">
    <name type="scientific">Zizania palustris</name>
    <name type="common">Northern wild rice</name>
    <dbReference type="NCBI Taxonomy" id="103762"/>
    <lineage>
        <taxon>Eukaryota</taxon>
        <taxon>Viridiplantae</taxon>
        <taxon>Streptophyta</taxon>
        <taxon>Embryophyta</taxon>
        <taxon>Tracheophyta</taxon>
        <taxon>Spermatophyta</taxon>
        <taxon>Magnoliopsida</taxon>
        <taxon>Liliopsida</taxon>
        <taxon>Poales</taxon>
        <taxon>Poaceae</taxon>
        <taxon>BOP clade</taxon>
        <taxon>Oryzoideae</taxon>
        <taxon>Oryzeae</taxon>
        <taxon>Zizaniinae</taxon>
        <taxon>Zizania</taxon>
    </lineage>
</organism>
<dbReference type="GO" id="GO:0006887">
    <property type="term" value="P:exocytosis"/>
    <property type="evidence" value="ECO:0007669"/>
    <property type="project" value="UniProtKB-KW"/>
</dbReference>
<keyword evidence="1" id="KW-0653">Protein transport</keyword>
<reference evidence="3" key="1">
    <citation type="journal article" date="2021" name="bioRxiv">
        <title>Whole Genome Assembly and Annotation of Northern Wild Rice, Zizania palustris L., Supports a Whole Genome Duplication in the Zizania Genus.</title>
        <authorList>
            <person name="Haas M."/>
            <person name="Kono T."/>
            <person name="Macchietto M."/>
            <person name="Millas R."/>
            <person name="McGilp L."/>
            <person name="Shao M."/>
            <person name="Duquette J."/>
            <person name="Hirsch C.N."/>
            <person name="Kimball J."/>
        </authorList>
    </citation>
    <scope>NUCLEOTIDE SEQUENCE</scope>
    <source>
        <tissue evidence="3">Fresh leaf tissue</tissue>
    </source>
</reference>
<comment type="caution">
    <text evidence="3">The sequence shown here is derived from an EMBL/GenBank/DDBJ whole genome shotgun (WGS) entry which is preliminary data.</text>
</comment>
<dbReference type="AlphaFoldDB" id="A0A8J6BR68"/>
<dbReference type="InterPro" id="IPR046364">
    <property type="entry name" value="Exo70_C"/>
</dbReference>
<proteinExistence type="inferred from homology"/>
<dbReference type="GO" id="GO:0015031">
    <property type="term" value="P:protein transport"/>
    <property type="evidence" value="ECO:0007669"/>
    <property type="project" value="UniProtKB-KW"/>
</dbReference>
<dbReference type="PANTHER" id="PTHR12542:SF17">
    <property type="entry name" value="EXOCYST SUBUNIT EXO70 FAMILY PROTEIN"/>
    <property type="match status" value="1"/>
</dbReference>
<evidence type="ECO:0000313" key="3">
    <source>
        <dbReference type="EMBL" id="KAG8090265.1"/>
    </source>
</evidence>
<evidence type="ECO:0000259" key="2">
    <source>
        <dbReference type="Pfam" id="PF03081"/>
    </source>
</evidence>
<comment type="similarity">
    <text evidence="1">Belongs to the EXO70 family.</text>
</comment>
<dbReference type="GO" id="GO:0000145">
    <property type="term" value="C:exocyst"/>
    <property type="evidence" value="ECO:0007669"/>
    <property type="project" value="InterPro"/>
</dbReference>
<sequence length="460" mass="49326">MLLLATDVADLQGRGGGEGLVRAHELLEAAMRRLQLELELLLSELRYNAVDGSISGHADQDAAVVEHIRVVAKAMMAAGYGMECVSTFKSHRRAELAGAVHRLLGFSPSQHARFHKLTWNQVDGMVQSWHAAAGFAFTSAFSNERLFCHSVFGADAAVADKVFADIASDHAAELLAVAEAAVARAGRAPERLFHVLDVHGTLAEILPAIVSVIGDNSEVTTRANAAIRNAGEASRRTLASFEDTIMKVTSKAAAPGGAVHPLTRYVMNYLVLLADYEDTLARIYQQCRGANASGCGSASPDSPSSLNPIDRLVSVLLRKLNAMAGRYQSPALRSLFMANNTHCVGKKVRGSSKLDGILGEDWTTAQRAEVRRHVDACVHSAWHDVLACGGEGAEAAVREEIATQQRWVAADDEMGDALRAAAAAAVVPAYRVLYRRHGATAWMTPGDVNAMIGRLYARIL</sequence>
<keyword evidence="1" id="KW-0268">Exocytosis</keyword>
<dbReference type="GO" id="GO:0005546">
    <property type="term" value="F:phosphatidylinositol-4,5-bisphosphate binding"/>
    <property type="evidence" value="ECO:0007669"/>
    <property type="project" value="InterPro"/>
</dbReference>
<evidence type="ECO:0000313" key="4">
    <source>
        <dbReference type="Proteomes" id="UP000729402"/>
    </source>
</evidence>
<dbReference type="Pfam" id="PF03081">
    <property type="entry name" value="Exo70_C"/>
    <property type="match status" value="1"/>
</dbReference>
<dbReference type="Proteomes" id="UP000729402">
    <property type="component" value="Unassembled WGS sequence"/>
</dbReference>
<name>A0A8J6BR68_ZIZPA</name>
<keyword evidence="4" id="KW-1185">Reference proteome</keyword>
<dbReference type="EMBL" id="JAAALK010000081">
    <property type="protein sequence ID" value="KAG8090265.1"/>
    <property type="molecule type" value="Genomic_DNA"/>
</dbReference>
<reference evidence="3" key="2">
    <citation type="submission" date="2021-02" db="EMBL/GenBank/DDBJ databases">
        <authorList>
            <person name="Kimball J.A."/>
            <person name="Haas M.W."/>
            <person name="Macchietto M."/>
            <person name="Kono T."/>
            <person name="Duquette J."/>
            <person name="Shao M."/>
        </authorList>
    </citation>
    <scope>NUCLEOTIDE SEQUENCE</scope>
    <source>
        <tissue evidence="3">Fresh leaf tissue</tissue>
    </source>
</reference>